<keyword evidence="1" id="KW-0472">Membrane</keyword>
<dbReference type="EMBL" id="JACCBY010000003">
    <property type="protein sequence ID" value="NYD90693.1"/>
    <property type="molecule type" value="Genomic_DNA"/>
</dbReference>
<keyword evidence="1" id="KW-0812">Transmembrane</keyword>
<name>A0A7Y9K199_9SPHN</name>
<dbReference type="AlphaFoldDB" id="A0A7Y9K199"/>
<reference evidence="2 3" key="1">
    <citation type="submission" date="2020-08" db="EMBL/GenBank/DDBJ databases">
        <title>The Agave Microbiome: Exploring the role of microbial communities in plant adaptations to desert environments.</title>
        <authorList>
            <person name="Partida-Martinez L.P."/>
        </authorList>
    </citation>
    <scope>NUCLEOTIDE SEQUENCE [LARGE SCALE GENOMIC DNA]</scope>
    <source>
        <strain evidence="2 3">AS2.3</strain>
    </source>
</reference>
<sequence>MADQNEPVHVTTTEARAGSTPGVTRYVLGVSLVLIIAIFAFLILR</sequence>
<evidence type="ECO:0000313" key="2">
    <source>
        <dbReference type="EMBL" id="NYD90693.1"/>
    </source>
</evidence>
<keyword evidence="1" id="KW-1133">Transmembrane helix</keyword>
<evidence type="ECO:0000256" key="1">
    <source>
        <dbReference type="SAM" id="Phobius"/>
    </source>
</evidence>
<comment type="caution">
    <text evidence="2">The sequence shown here is derived from an EMBL/GenBank/DDBJ whole genome shotgun (WGS) entry which is preliminary data.</text>
</comment>
<proteinExistence type="predicted"/>
<keyword evidence="3" id="KW-1185">Reference proteome</keyword>
<feature type="transmembrane region" description="Helical" evidence="1">
    <location>
        <begin position="26"/>
        <end position="44"/>
    </location>
</feature>
<evidence type="ECO:0000313" key="3">
    <source>
        <dbReference type="Proteomes" id="UP000517753"/>
    </source>
</evidence>
<gene>
    <name evidence="2" type="ORF">HD841_002490</name>
</gene>
<protein>
    <submittedName>
        <fullName evidence="2">Uncharacterized protein</fullName>
    </submittedName>
</protein>
<accession>A0A7Y9K199</accession>
<organism evidence="2 3">
    <name type="scientific">Sphingomonas melonis</name>
    <dbReference type="NCBI Taxonomy" id="152682"/>
    <lineage>
        <taxon>Bacteria</taxon>
        <taxon>Pseudomonadati</taxon>
        <taxon>Pseudomonadota</taxon>
        <taxon>Alphaproteobacteria</taxon>
        <taxon>Sphingomonadales</taxon>
        <taxon>Sphingomonadaceae</taxon>
        <taxon>Sphingomonas</taxon>
    </lineage>
</organism>
<dbReference type="Proteomes" id="UP000517753">
    <property type="component" value="Unassembled WGS sequence"/>
</dbReference>
<dbReference type="RefSeq" id="WP_179509138.1">
    <property type="nucleotide sequence ID" value="NZ_JACCBY010000003.1"/>
</dbReference>